<name>A0A517MFI6_9BACT</name>
<evidence type="ECO:0000313" key="2">
    <source>
        <dbReference type="Proteomes" id="UP000320672"/>
    </source>
</evidence>
<dbReference type="AlphaFoldDB" id="A0A517MFI6"/>
<accession>A0A517MFI6</accession>
<keyword evidence="2" id="KW-1185">Reference proteome</keyword>
<dbReference type="Proteomes" id="UP000320672">
    <property type="component" value="Chromosome"/>
</dbReference>
<evidence type="ECO:0000313" key="1">
    <source>
        <dbReference type="EMBL" id="QDS93606.1"/>
    </source>
</evidence>
<dbReference type="EMBL" id="CP036262">
    <property type="protein sequence ID" value="QDS93606.1"/>
    <property type="molecule type" value="Genomic_DNA"/>
</dbReference>
<dbReference type="KEGG" id="rml:FF011L_23790"/>
<proteinExistence type="predicted"/>
<sequence length="37" mass="4376">MNHDMERNTIHFCASALPDLARLLKLIRRKETLFHAI</sequence>
<organism evidence="1 2">
    <name type="scientific">Roseimaritima multifibrata</name>
    <dbReference type="NCBI Taxonomy" id="1930274"/>
    <lineage>
        <taxon>Bacteria</taxon>
        <taxon>Pseudomonadati</taxon>
        <taxon>Planctomycetota</taxon>
        <taxon>Planctomycetia</taxon>
        <taxon>Pirellulales</taxon>
        <taxon>Pirellulaceae</taxon>
        <taxon>Roseimaritima</taxon>
    </lineage>
</organism>
<reference evidence="1 2" key="1">
    <citation type="submission" date="2019-02" db="EMBL/GenBank/DDBJ databases">
        <title>Deep-cultivation of Planctomycetes and their phenomic and genomic characterization uncovers novel biology.</title>
        <authorList>
            <person name="Wiegand S."/>
            <person name="Jogler M."/>
            <person name="Boedeker C."/>
            <person name="Pinto D."/>
            <person name="Vollmers J."/>
            <person name="Rivas-Marin E."/>
            <person name="Kohn T."/>
            <person name="Peeters S.H."/>
            <person name="Heuer A."/>
            <person name="Rast P."/>
            <person name="Oberbeckmann S."/>
            <person name="Bunk B."/>
            <person name="Jeske O."/>
            <person name="Meyerdierks A."/>
            <person name="Storesund J.E."/>
            <person name="Kallscheuer N."/>
            <person name="Luecker S."/>
            <person name="Lage O.M."/>
            <person name="Pohl T."/>
            <person name="Merkel B.J."/>
            <person name="Hornburger P."/>
            <person name="Mueller R.-W."/>
            <person name="Bruemmer F."/>
            <person name="Labrenz M."/>
            <person name="Spormann A.M."/>
            <person name="Op den Camp H."/>
            <person name="Overmann J."/>
            <person name="Amann R."/>
            <person name="Jetten M.S.M."/>
            <person name="Mascher T."/>
            <person name="Medema M.H."/>
            <person name="Devos D.P."/>
            <person name="Kaster A.-K."/>
            <person name="Ovreas L."/>
            <person name="Rohde M."/>
            <person name="Galperin M.Y."/>
            <person name="Jogler C."/>
        </authorList>
    </citation>
    <scope>NUCLEOTIDE SEQUENCE [LARGE SCALE GENOMIC DNA]</scope>
    <source>
        <strain evidence="1 2">FF011L</strain>
    </source>
</reference>
<protein>
    <submittedName>
        <fullName evidence="1">Uncharacterized protein</fullName>
    </submittedName>
</protein>
<gene>
    <name evidence="1" type="ORF">FF011L_23790</name>
</gene>